<evidence type="ECO:0000313" key="3">
    <source>
        <dbReference type="EMBL" id="ABX13359.1"/>
    </source>
</evidence>
<dbReference type="InParanoid" id="A9A3U7"/>
<dbReference type="RefSeq" id="WP_012215846.1">
    <property type="nucleotide sequence ID" value="NC_010085.1"/>
</dbReference>
<dbReference type="eggNOG" id="arCOG04946">
    <property type="taxonomic scope" value="Archaea"/>
</dbReference>
<proteinExistence type="predicted"/>
<dbReference type="KEGG" id="nmr:Nmar_1463"/>
<dbReference type="PANTHER" id="PTHR33993:SF2">
    <property type="entry name" value="VOC DOMAIN-CONTAINING PROTEIN"/>
    <property type="match status" value="1"/>
</dbReference>
<dbReference type="EnsemblBacteria" id="ABX13359">
    <property type="protein sequence ID" value="ABX13359"/>
    <property type="gene ID" value="Nmar_1463"/>
</dbReference>
<dbReference type="InterPro" id="IPR052164">
    <property type="entry name" value="Anthracycline_SecMetBiosynth"/>
</dbReference>
<dbReference type="SUPFAM" id="SSF54593">
    <property type="entry name" value="Glyoxalase/Bleomycin resistance protein/Dihydroxybiphenyl dioxygenase"/>
    <property type="match status" value="1"/>
</dbReference>
<dbReference type="EMBL" id="CP000866">
    <property type="protein sequence ID" value="ABX13359.1"/>
    <property type="molecule type" value="Genomic_DNA"/>
</dbReference>
<evidence type="ECO:0000313" key="4">
    <source>
        <dbReference type="Proteomes" id="UP000000792"/>
    </source>
</evidence>
<feature type="region of interest" description="Disordered" evidence="1">
    <location>
        <begin position="43"/>
        <end position="64"/>
    </location>
</feature>
<dbReference type="Pfam" id="PF22677">
    <property type="entry name" value="Ble-like_N"/>
    <property type="match status" value="1"/>
</dbReference>
<dbReference type="OrthoDB" id="134577at2157"/>
<dbReference type="AlphaFoldDB" id="A9A3U7"/>
<reference evidence="3 4" key="1">
    <citation type="journal article" date="2010" name="Proc. Natl. Acad. Sci. U.S.A.">
        <title>Nitrosopumilus maritimus genome reveals unique mechanisms for nitrification and autotrophy in globally distributed marine crenarchaea.</title>
        <authorList>
            <person name="Walker C.B."/>
            <person name="de la Torre J.R."/>
            <person name="Klotz M.G."/>
            <person name="Urakawa H."/>
            <person name="Pinel N."/>
            <person name="Arp D.J."/>
            <person name="Brochier-Armanet C."/>
            <person name="Chain P.S."/>
            <person name="Chan P.P."/>
            <person name="Gollabgir A."/>
            <person name="Hemp J."/>
            <person name="Hugler M."/>
            <person name="Karr E.A."/>
            <person name="Konneke M."/>
            <person name="Shin M."/>
            <person name="Lawton T.J."/>
            <person name="Lowe T."/>
            <person name="Martens-Habbena W."/>
            <person name="Sayavedra-Soto L.A."/>
            <person name="Lang D."/>
            <person name="Sievert S.M."/>
            <person name="Rosenzweig A.C."/>
            <person name="Manning G."/>
            <person name="Stahl D.A."/>
        </authorList>
    </citation>
    <scope>NUCLEOTIDE SEQUENCE [LARGE SCALE GENOMIC DNA]</scope>
    <source>
        <strain evidence="3 4">SCM1</strain>
    </source>
</reference>
<sequence>MNKVVHFEIPFDDESRAQKFYQDVFGWQITKFPEMDYYLATTTPSDENMKPKEPGAINGGLLKKDPTGEHPVIVIDVPSVDEHISKVESAGGKTIMPKIQVGDFGLYARVADTEGNVIGIWQTLKAC</sequence>
<dbReference type="STRING" id="436308.Nmar_1463"/>
<dbReference type="PhylomeDB" id="A9A3U7"/>
<dbReference type="Gene3D" id="3.10.180.10">
    <property type="entry name" value="2,3-Dihydroxybiphenyl 1,2-Dioxygenase, domain 1"/>
    <property type="match status" value="1"/>
</dbReference>
<dbReference type="InterPro" id="IPR037523">
    <property type="entry name" value="VOC_core"/>
</dbReference>
<dbReference type="CDD" id="cd07247">
    <property type="entry name" value="SgaA_N_like"/>
    <property type="match status" value="1"/>
</dbReference>
<evidence type="ECO:0000259" key="2">
    <source>
        <dbReference type="PROSITE" id="PS51819"/>
    </source>
</evidence>
<gene>
    <name evidence="3" type="ordered locus">Nmar_1463</name>
</gene>
<dbReference type="PANTHER" id="PTHR33993">
    <property type="entry name" value="GLYOXALASE-RELATED"/>
    <property type="match status" value="1"/>
</dbReference>
<keyword evidence="4" id="KW-1185">Reference proteome</keyword>
<dbReference type="GeneID" id="5773261"/>
<name>A9A3U7_NITMS</name>
<dbReference type="HOGENOM" id="CLU_127592_3_1_2"/>
<accession>A9A3U7</accession>
<dbReference type="InterPro" id="IPR029068">
    <property type="entry name" value="Glyas_Bleomycin-R_OHBP_Dase"/>
</dbReference>
<feature type="domain" description="VOC" evidence="2">
    <location>
        <begin position="3"/>
        <end position="123"/>
    </location>
</feature>
<organism evidence="3 4">
    <name type="scientific">Nitrosopumilus maritimus (strain SCM1)</name>
    <dbReference type="NCBI Taxonomy" id="436308"/>
    <lineage>
        <taxon>Archaea</taxon>
        <taxon>Nitrososphaerota</taxon>
        <taxon>Nitrososphaeria</taxon>
        <taxon>Nitrosopumilales</taxon>
        <taxon>Nitrosopumilaceae</taxon>
        <taxon>Nitrosopumilus</taxon>
    </lineage>
</organism>
<dbReference type="PROSITE" id="PS51819">
    <property type="entry name" value="VOC"/>
    <property type="match status" value="1"/>
</dbReference>
<protein>
    <submittedName>
        <fullName evidence="3">Glyoxalase/bleomycin resistance protein/dioxygenase</fullName>
    </submittedName>
</protein>
<dbReference type="Proteomes" id="UP000000792">
    <property type="component" value="Chromosome"/>
</dbReference>
<dbReference type="InterPro" id="IPR053863">
    <property type="entry name" value="Glyoxy/Ble-like_N"/>
</dbReference>
<evidence type="ECO:0000256" key="1">
    <source>
        <dbReference type="SAM" id="MobiDB-lite"/>
    </source>
</evidence>